<feature type="compositionally biased region" description="Low complexity" evidence="1">
    <location>
        <begin position="272"/>
        <end position="305"/>
    </location>
</feature>
<dbReference type="Pfam" id="PF11282">
    <property type="entry name" value="DUF3082"/>
    <property type="match status" value="1"/>
</dbReference>
<dbReference type="Proteomes" id="UP000015105">
    <property type="component" value="Chromosome 2D"/>
</dbReference>
<feature type="transmembrane region" description="Helical" evidence="2">
    <location>
        <begin position="117"/>
        <end position="137"/>
    </location>
</feature>
<evidence type="ECO:0000256" key="2">
    <source>
        <dbReference type="SAM" id="Phobius"/>
    </source>
</evidence>
<accession>A0A453B672</accession>
<sequence>VRRFLWWKTEEPRLRVPLSSLLPRGAPAEGRPPDLTPTPAMPLIQCSPRVLLLRRQRFTPHHPFPASTFALPVRRSTALRAEPEPQPPPDTYDDSGDGPVEIRAPTLFSVDDNPTPLQVATSVMLTGAISVFLFRSLRRRARRAKELRVRSGGMEKPRNLSEEALEALRMVSTSPVETNKPPSPVQALLGGIAAGVIALFLYKFATTVEASLNRQTISDNFSVRQITVTIRTIINGLCYLATFVFGINGVGLILYSLQLTFNSLMDDETSSSSVEKISEQSSTMASSSSSTSDSISDSSDLQQISDKNKNSSE</sequence>
<reference evidence="3" key="5">
    <citation type="journal article" date="2021" name="G3 (Bethesda)">
        <title>Aegilops tauschii genome assembly Aet v5.0 features greater sequence contiguity and improved annotation.</title>
        <authorList>
            <person name="Wang L."/>
            <person name="Zhu T."/>
            <person name="Rodriguez J.C."/>
            <person name="Deal K.R."/>
            <person name="Dubcovsky J."/>
            <person name="McGuire P.E."/>
            <person name="Lux T."/>
            <person name="Spannagl M."/>
            <person name="Mayer K.F.X."/>
            <person name="Baldrich P."/>
            <person name="Meyers B.C."/>
            <person name="Huo N."/>
            <person name="Gu Y.Q."/>
            <person name="Zhou H."/>
            <person name="Devos K.M."/>
            <person name="Bennetzen J.L."/>
            <person name="Unver T."/>
            <person name="Budak H."/>
            <person name="Gulick P.J."/>
            <person name="Galiba G."/>
            <person name="Kalapos B."/>
            <person name="Nelson D.R."/>
            <person name="Li P."/>
            <person name="You F.M."/>
            <person name="Luo M.C."/>
            <person name="Dvorak J."/>
        </authorList>
    </citation>
    <scope>NUCLEOTIDE SEQUENCE [LARGE SCALE GENOMIC DNA]</scope>
    <source>
        <strain evidence="3">cv. AL8/78</strain>
    </source>
</reference>
<reference evidence="3" key="4">
    <citation type="submission" date="2019-03" db="UniProtKB">
        <authorList>
            <consortium name="EnsemblPlants"/>
        </authorList>
    </citation>
    <scope>IDENTIFICATION</scope>
</reference>
<evidence type="ECO:0000313" key="4">
    <source>
        <dbReference type="Proteomes" id="UP000015105"/>
    </source>
</evidence>
<dbReference type="EnsemblPlants" id="AET2Gv20380100.1">
    <property type="protein sequence ID" value="AET2Gv20380100.1"/>
    <property type="gene ID" value="AET2Gv20380100"/>
</dbReference>
<keyword evidence="2" id="KW-1133">Transmembrane helix</keyword>
<dbReference type="Gramene" id="AET2Gv20380100.1">
    <property type="protein sequence ID" value="AET2Gv20380100.1"/>
    <property type="gene ID" value="AET2Gv20380100"/>
</dbReference>
<reference evidence="4" key="2">
    <citation type="journal article" date="2017" name="Nat. Plants">
        <title>The Aegilops tauschii genome reveals multiple impacts of transposons.</title>
        <authorList>
            <person name="Zhao G."/>
            <person name="Zou C."/>
            <person name="Li K."/>
            <person name="Wang K."/>
            <person name="Li T."/>
            <person name="Gao L."/>
            <person name="Zhang X."/>
            <person name="Wang H."/>
            <person name="Yang Z."/>
            <person name="Liu X."/>
            <person name="Jiang W."/>
            <person name="Mao L."/>
            <person name="Kong X."/>
            <person name="Jiao Y."/>
            <person name="Jia J."/>
        </authorList>
    </citation>
    <scope>NUCLEOTIDE SEQUENCE [LARGE SCALE GENOMIC DNA]</scope>
    <source>
        <strain evidence="4">cv. AL8/78</strain>
    </source>
</reference>
<dbReference type="PANTHER" id="PTHR35733">
    <property type="entry name" value="OS02G0307800 PROTEIN"/>
    <property type="match status" value="1"/>
</dbReference>
<evidence type="ECO:0008006" key="5">
    <source>
        <dbReference type="Google" id="ProtNLM"/>
    </source>
</evidence>
<feature type="region of interest" description="Disordered" evidence="1">
    <location>
        <begin position="272"/>
        <end position="313"/>
    </location>
</feature>
<dbReference type="AlphaFoldDB" id="A0A453B672"/>
<feature type="transmembrane region" description="Helical" evidence="2">
    <location>
        <begin position="233"/>
        <end position="255"/>
    </location>
</feature>
<dbReference type="GO" id="GO:0009535">
    <property type="term" value="C:chloroplast thylakoid membrane"/>
    <property type="evidence" value="ECO:0007669"/>
    <property type="project" value="TreeGrafter"/>
</dbReference>
<organism evidence="3 4">
    <name type="scientific">Aegilops tauschii subsp. strangulata</name>
    <name type="common">Goatgrass</name>
    <dbReference type="NCBI Taxonomy" id="200361"/>
    <lineage>
        <taxon>Eukaryota</taxon>
        <taxon>Viridiplantae</taxon>
        <taxon>Streptophyta</taxon>
        <taxon>Embryophyta</taxon>
        <taxon>Tracheophyta</taxon>
        <taxon>Spermatophyta</taxon>
        <taxon>Magnoliopsida</taxon>
        <taxon>Liliopsida</taxon>
        <taxon>Poales</taxon>
        <taxon>Poaceae</taxon>
        <taxon>BOP clade</taxon>
        <taxon>Pooideae</taxon>
        <taxon>Triticodae</taxon>
        <taxon>Triticeae</taxon>
        <taxon>Triticinae</taxon>
        <taxon>Aegilops</taxon>
    </lineage>
</organism>
<evidence type="ECO:0000313" key="3">
    <source>
        <dbReference type="EnsemblPlants" id="AET2Gv20380100.1"/>
    </source>
</evidence>
<keyword evidence="4" id="KW-1185">Reference proteome</keyword>
<dbReference type="InterPro" id="IPR021434">
    <property type="entry name" value="DUF3082"/>
</dbReference>
<proteinExistence type="predicted"/>
<protein>
    <recommendedName>
        <fullName evidence="5">DUF3082 domain-containing protein</fullName>
    </recommendedName>
</protein>
<keyword evidence="2" id="KW-0812">Transmembrane</keyword>
<feature type="region of interest" description="Disordered" evidence="1">
    <location>
        <begin position="79"/>
        <end position="102"/>
    </location>
</feature>
<evidence type="ECO:0000256" key="1">
    <source>
        <dbReference type="SAM" id="MobiDB-lite"/>
    </source>
</evidence>
<dbReference type="STRING" id="200361.A0A453B672"/>
<dbReference type="PANTHER" id="PTHR35733:SF1">
    <property type="entry name" value="OS02G0307800 PROTEIN"/>
    <property type="match status" value="1"/>
</dbReference>
<keyword evidence="2" id="KW-0472">Membrane</keyword>
<reference evidence="3" key="3">
    <citation type="journal article" date="2017" name="Nature">
        <title>Genome sequence of the progenitor of the wheat D genome Aegilops tauschii.</title>
        <authorList>
            <person name="Luo M.C."/>
            <person name="Gu Y.Q."/>
            <person name="Puiu D."/>
            <person name="Wang H."/>
            <person name="Twardziok S.O."/>
            <person name="Deal K.R."/>
            <person name="Huo N."/>
            <person name="Zhu T."/>
            <person name="Wang L."/>
            <person name="Wang Y."/>
            <person name="McGuire P.E."/>
            <person name="Liu S."/>
            <person name="Long H."/>
            <person name="Ramasamy R.K."/>
            <person name="Rodriguez J.C."/>
            <person name="Van S.L."/>
            <person name="Yuan L."/>
            <person name="Wang Z."/>
            <person name="Xia Z."/>
            <person name="Xiao L."/>
            <person name="Anderson O.D."/>
            <person name="Ouyang S."/>
            <person name="Liang Y."/>
            <person name="Zimin A.V."/>
            <person name="Pertea G."/>
            <person name="Qi P."/>
            <person name="Bennetzen J.L."/>
            <person name="Dai X."/>
            <person name="Dawson M.W."/>
            <person name="Muller H.G."/>
            <person name="Kugler K."/>
            <person name="Rivarola-Duarte L."/>
            <person name="Spannagl M."/>
            <person name="Mayer K.F.X."/>
            <person name="Lu F.H."/>
            <person name="Bevan M.W."/>
            <person name="Leroy P."/>
            <person name="Li P."/>
            <person name="You F.M."/>
            <person name="Sun Q."/>
            <person name="Liu Z."/>
            <person name="Lyons E."/>
            <person name="Wicker T."/>
            <person name="Salzberg S.L."/>
            <person name="Devos K.M."/>
            <person name="Dvorak J."/>
        </authorList>
    </citation>
    <scope>NUCLEOTIDE SEQUENCE [LARGE SCALE GENOMIC DNA]</scope>
    <source>
        <strain evidence="3">cv. AL8/78</strain>
    </source>
</reference>
<reference evidence="4" key="1">
    <citation type="journal article" date="2014" name="Science">
        <title>Ancient hybridizations among the ancestral genomes of bread wheat.</title>
        <authorList>
            <consortium name="International Wheat Genome Sequencing Consortium,"/>
            <person name="Marcussen T."/>
            <person name="Sandve S.R."/>
            <person name="Heier L."/>
            <person name="Spannagl M."/>
            <person name="Pfeifer M."/>
            <person name="Jakobsen K.S."/>
            <person name="Wulff B.B."/>
            <person name="Steuernagel B."/>
            <person name="Mayer K.F."/>
            <person name="Olsen O.A."/>
        </authorList>
    </citation>
    <scope>NUCLEOTIDE SEQUENCE [LARGE SCALE GENOMIC DNA]</scope>
    <source>
        <strain evidence="4">cv. AL8/78</strain>
    </source>
</reference>
<name>A0A453B672_AEGTS</name>
<feature type="region of interest" description="Disordered" evidence="1">
    <location>
        <begin position="21"/>
        <end position="40"/>
    </location>
</feature>